<gene>
    <name evidence="1" type="ORF">Scani_81930</name>
</gene>
<dbReference type="AlphaFoldDB" id="A0A640SR33"/>
<name>A0A640SR33_9ACTN</name>
<organism evidence="1 2">
    <name type="scientific">Streptomyces caniferus</name>
    <dbReference type="NCBI Taxonomy" id="285557"/>
    <lineage>
        <taxon>Bacteria</taxon>
        <taxon>Bacillati</taxon>
        <taxon>Actinomycetota</taxon>
        <taxon>Actinomycetes</taxon>
        <taxon>Kitasatosporales</taxon>
        <taxon>Streptomycetaceae</taxon>
        <taxon>Streptomyces</taxon>
    </lineage>
</organism>
<reference evidence="1 2" key="1">
    <citation type="submission" date="2019-12" db="EMBL/GenBank/DDBJ databases">
        <title>Whole genome shotgun sequence of Streptomyces caniferus NBRC 15389.</title>
        <authorList>
            <person name="Ichikawa N."/>
            <person name="Kimura A."/>
            <person name="Kitahashi Y."/>
            <person name="Komaki H."/>
            <person name="Tamura T."/>
        </authorList>
    </citation>
    <scope>NUCLEOTIDE SEQUENCE [LARGE SCALE GENOMIC DNA]</scope>
    <source>
        <strain evidence="1 2">NBRC 15389</strain>
    </source>
</reference>
<evidence type="ECO:0000313" key="2">
    <source>
        <dbReference type="Proteomes" id="UP000435837"/>
    </source>
</evidence>
<evidence type="ECO:0000313" key="1">
    <source>
        <dbReference type="EMBL" id="GFE11925.1"/>
    </source>
</evidence>
<sequence>MQILVPDLRDAHREFAVQLGDDRADDGALLLQRPYVAEKQVEGQRPYVHARRVKPPAGP</sequence>
<protein>
    <submittedName>
        <fullName evidence="1">Uncharacterized protein</fullName>
    </submittedName>
</protein>
<comment type="caution">
    <text evidence="1">The sequence shown here is derived from an EMBL/GenBank/DDBJ whole genome shotgun (WGS) entry which is preliminary data.</text>
</comment>
<dbReference type="EMBL" id="BLIN01000009">
    <property type="protein sequence ID" value="GFE11925.1"/>
    <property type="molecule type" value="Genomic_DNA"/>
</dbReference>
<proteinExistence type="predicted"/>
<accession>A0A640SR33</accession>
<dbReference type="Proteomes" id="UP000435837">
    <property type="component" value="Unassembled WGS sequence"/>
</dbReference>